<dbReference type="STRING" id="569365.A0A0D2CLK7"/>
<dbReference type="InterPro" id="IPR011057">
    <property type="entry name" value="Mss4-like_sf"/>
</dbReference>
<dbReference type="PANTHER" id="PTHR33337:SF33">
    <property type="entry name" value="CENP-V_GFA DOMAIN-CONTAINING PROTEIN"/>
    <property type="match status" value="1"/>
</dbReference>
<dbReference type="Proteomes" id="UP000054466">
    <property type="component" value="Unassembled WGS sequence"/>
</dbReference>
<reference evidence="6 7" key="1">
    <citation type="submission" date="2015-01" db="EMBL/GenBank/DDBJ databases">
        <title>The Genome Sequence of Cladophialophora immunda CBS83496.</title>
        <authorList>
            <consortium name="The Broad Institute Genomics Platform"/>
            <person name="Cuomo C."/>
            <person name="de Hoog S."/>
            <person name="Gorbushina A."/>
            <person name="Stielow B."/>
            <person name="Teixiera M."/>
            <person name="Abouelleil A."/>
            <person name="Chapman S.B."/>
            <person name="Priest M."/>
            <person name="Young S.K."/>
            <person name="Wortman J."/>
            <person name="Nusbaum C."/>
            <person name="Birren B."/>
        </authorList>
    </citation>
    <scope>NUCLEOTIDE SEQUENCE [LARGE SCALE GENOMIC DNA]</scope>
    <source>
        <strain evidence="6 7">CBS 83496</strain>
    </source>
</reference>
<evidence type="ECO:0000313" key="6">
    <source>
        <dbReference type="EMBL" id="KIW24439.1"/>
    </source>
</evidence>
<feature type="domain" description="CENP-V/GFA" evidence="5">
    <location>
        <begin position="10"/>
        <end position="126"/>
    </location>
</feature>
<dbReference type="AlphaFoldDB" id="A0A0D2CLK7"/>
<evidence type="ECO:0000256" key="4">
    <source>
        <dbReference type="ARBA" id="ARBA00023239"/>
    </source>
</evidence>
<name>A0A0D2CLK7_9EURO</name>
<keyword evidence="2" id="KW-0479">Metal-binding</keyword>
<dbReference type="RefSeq" id="XP_016244655.1">
    <property type="nucleotide sequence ID" value="XM_016397464.1"/>
</dbReference>
<dbReference type="SUPFAM" id="SSF51316">
    <property type="entry name" value="Mss4-like"/>
    <property type="match status" value="1"/>
</dbReference>
<dbReference type="PANTHER" id="PTHR33337">
    <property type="entry name" value="GFA DOMAIN-CONTAINING PROTEIN"/>
    <property type="match status" value="1"/>
</dbReference>
<dbReference type="VEuPathDB" id="FungiDB:PV07_10152"/>
<dbReference type="OrthoDB" id="406544at2759"/>
<evidence type="ECO:0000256" key="3">
    <source>
        <dbReference type="ARBA" id="ARBA00022833"/>
    </source>
</evidence>
<evidence type="ECO:0000313" key="7">
    <source>
        <dbReference type="Proteomes" id="UP000054466"/>
    </source>
</evidence>
<accession>A0A0D2CLK7</accession>
<proteinExistence type="inferred from homology"/>
<dbReference type="PROSITE" id="PS51891">
    <property type="entry name" value="CENP_V_GFA"/>
    <property type="match status" value="1"/>
</dbReference>
<dbReference type="GO" id="GO:0046872">
    <property type="term" value="F:metal ion binding"/>
    <property type="evidence" value="ECO:0007669"/>
    <property type="project" value="UniProtKB-KW"/>
</dbReference>
<sequence length="172" mass="19351">MAPQGVAFPIEGGCDCGEVRYSLLTEPMIVHCCHCRWCQRETGASFALNAMIETDRLKLLKNEPEWITVPSESGAGQNIARCPRCKIAVWSVYLDNPANVKEHIRIVRVGTLDKPDLFAPNAHIWAAEKQPWIILSDKVPAFEDGNYNEQDVWSKQSLERWQAVVSRDGATQ</sequence>
<keyword evidence="3" id="KW-0862">Zinc</keyword>
<protein>
    <recommendedName>
        <fullName evidence="5">CENP-V/GFA domain-containing protein</fullName>
    </recommendedName>
</protein>
<dbReference type="HOGENOM" id="CLU_055491_6_1_1"/>
<dbReference type="GO" id="GO:0016846">
    <property type="term" value="F:carbon-sulfur lyase activity"/>
    <property type="evidence" value="ECO:0007669"/>
    <property type="project" value="InterPro"/>
</dbReference>
<keyword evidence="7" id="KW-1185">Reference proteome</keyword>
<keyword evidence="4" id="KW-0456">Lyase</keyword>
<dbReference type="Pfam" id="PF04828">
    <property type="entry name" value="GFA"/>
    <property type="match status" value="1"/>
</dbReference>
<evidence type="ECO:0000256" key="1">
    <source>
        <dbReference type="ARBA" id="ARBA00005495"/>
    </source>
</evidence>
<comment type="similarity">
    <text evidence="1">Belongs to the Gfa family.</text>
</comment>
<organism evidence="6 7">
    <name type="scientific">Cladophialophora immunda</name>
    <dbReference type="NCBI Taxonomy" id="569365"/>
    <lineage>
        <taxon>Eukaryota</taxon>
        <taxon>Fungi</taxon>
        <taxon>Dikarya</taxon>
        <taxon>Ascomycota</taxon>
        <taxon>Pezizomycotina</taxon>
        <taxon>Eurotiomycetes</taxon>
        <taxon>Chaetothyriomycetidae</taxon>
        <taxon>Chaetothyriales</taxon>
        <taxon>Herpotrichiellaceae</taxon>
        <taxon>Cladophialophora</taxon>
    </lineage>
</organism>
<evidence type="ECO:0000259" key="5">
    <source>
        <dbReference type="PROSITE" id="PS51891"/>
    </source>
</evidence>
<evidence type="ECO:0000256" key="2">
    <source>
        <dbReference type="ARBA" id="ARBA00022723"/>
    </source>
</evidence>
<gene>
    <name evidence="6" type="ORF">PV07_10152</name>
</gene>
<dbReference type="Gene3D" id="3.90.1590.10">
    <property type="entry name" value="glutathione-dependent formaldehyde- activating enzyme (gfa)"/>
    <property type="match status" value="1"/>
</dbReference>
<dbReference type="GeneID" id="27349346"/>
<dbReference type="EMBL" id="KN847045">
    <property type="protein sequence ID" value="KIW24439.1"/>
    <property type="molecule type" value="Genomic_DNA"/>
</dbReference>
<dbReference type="InterPro" id="IPR006913">
    <property type="entry name" value="CENP-V/GFA"/>
</dbReference>